<protein>
    <submittedName>
        <fullName evidence="2">Uncharacterized protein</fullName>
    </submittedName>
</protein>
<dbReference type="EMBL" id="JAEVHI010000007">
    <property type="protein sequence ID" value="KAG5287608.1"/>
    <property type="molecule type" value="Genomic_DNA"/>
</dbReference>
<evidence type="ECO:0000256" key="1">
    <source>
        <dbReference type="SAM" id="MobiDB-lite"/>
    </source>
</evidence>
<gene>
    <name evidence="2" type="ORF">I7I52_11427</name>
</gene>
<name>A0A8H7YDX5_AJECA</name>
<sequence>MITTTMDVANGNGEEEKNGIIGPTATMLGRRGRAGACRSGEAANDDKEEEEETKKQEADNERKTISICEDQRKRKMARVPASTGDHECMGEDDGAEGERELKAST</sequence>
<organism evidence="2 3">
    <name type="scientific">Ajellomyces capsulatus</name>
    <name type="common">Darling's disease fungus</name>
    <name type="synonym">Histoplasma capsulatum</name>
    <dbReference type="NCBI Taxonomy" id="5037"/>
    <lineage>
        <taxon>Eukaryota</taxon>
        <taxon>Fungi</taxon>
        <taxon>Dikarya</taxon>
        <taxon>Ascomycota</taxon>
        <taxon>Pezizomycotina</taxon>
        <taxon>Eurotiomycetes</taxon>
        <taxon>Eurotiomycetidae</taxon>
        <taxon>Onygenales</taxon>
        <taxon>Ajellomycetaceae</taxon>
        <taxon>Histoplasma</taxon>
    </lineage>
</organism>
<comment type="caution">
    <text evidence="2">The sequence shown here is derived from an EMBL/GenBank/DDBJ whole genome shotgun (WGS) entry which is preliminary data.</text>
</comment>
<dbReference type="AlphaFoldDB" id="A0A8H7YDX5"/>
<feature type="compositionally biased region" description="Basic and acidic residues" evidence="1">
    <location>
        <begin position="96"/>
        <end position="105"/>
    </location>
</feature>
<evidence type="ECO:0000313" key="2">
    <source>
        <dbReference type="EMBL" id="KAG5287608.1"/>
    </source>
</evidence>
<proteinExistence type="predicted"/>
<reference evidence="2 3" key="1">
    <citation type="submission" date="2021-01" db="EMBL/GenBank/DDBJ databases">
        <title>Chromosome-level genome assembly of a human fungal pathogen reveals clustering of transcriptionally co-regulated genes.</title>
        <authorList>
            <person name="Voorhies M."/>
            <person name="Cohen S."/>
            <person name="Shea T.P."/>
            <person name="Petrus S."/>
            <person name="Munoz J.F."/>
            <person name="Poplawski S."/>
            <person name="Goldman W.E."/>
            <person name="Michael T."/>
            <person name="Cuomo C.A."/>
            <person name="Sil A."/>
            <person name="Beyhan S."/>
        </authorList>
    </citation>
    <scope>NUCLEOTIDE SEQUENCE [LARGE SCALE GENOMIC DNA]</scope>
    <source>
        <strain evidence="2 3">G184AR</strain>
    </source>
</reference>
<feature type="region of interest" description="Disordered" evidence="1">
    <location>
        <begin position="1"/>
        <end position="105"/>
    </location>
</feature>
<accession>A0A8H7YDX5</accession>
<dbReference type="VEuPathDB" id="FungiDB:I7I52_11427"/>
<evidence type="ECO:0000313" key="3">
    <source>
        <dbReference type="Proteomes" id="UP000670092"/>
    </source>
</evidence>
<feature type="compositionally biased region" description="Basic and acidic residues" evidence="1">
    <location>
        <begin position="52"/>
        <end position="72"/>
    </location>
</feature>
<dbReference type="Proteomes" id="UP000670092">
    <property type="component" value="Unassembled WGS sequence"/>
</dbReference>